<sequence>MHVRRVLRQGWRRGSGEGIVSVLVAFRNRDAAGHFSSLPLSRVLCLVTSLAQNKLTRGTTQKTLATTLSAHSLHDARNETNQSCTDNTDAPYAGADGTIANAETQAKEHKKLIIPLSAK</sequence>
<name>A0A086K9U2_TOXGO</name>
<dbReference type="EMBL" id="AHZU02000710">
    <property type="protein sequence ID" value="KFG41160.1"/>
    <property type="molecule type" value="Genomic_DNA"/>
</dbReference>
<comment type="caution">
    <text evidence="1">The sequence shown here is derived from an EMBL/GenBank/DDBJ whole genome shotgun (WGS) entry which is preliminary data.</text>
</comment>
<protein>
    <submittedName>
        <fullName evidence="1">Uncharacterized protein</fullName>
    </submittedName>
</protein>
<dbReference type="Proteomes" id="UP000028837">
    <property type="component" value="Unassembled WGS sequence"/>
</dbReference>
<dbReference type="AlphaFoldDB" id="A0A086K9U2"/>
<evidence type="ECO:0000313" key="2">
    <source>
        <dbReference type="Proteomes" id="UP000028837"/>
    </source>
</evidence>
<organism evidence="1 2">
    <name type="scientific">Toxoplasma gondii GAB2-2007-GAL-DOM2</name>
    <dbReference type="NCBI Taxonomy" id="1130820"/>
    <lineage>
        <taxon>Eukaryota</taxon>
        <taxon>Sar</taxon>
        <taxon>Alveolata</taxon>
        <taxon>Apicomplexa</taxon>
        <taxon>Conoidasida</taxon>
        <taxon>Coccidia</taxon>
        <taxon>Eucoccidiorida</taxon>
        <taxon>Eimeriorina</taxon>
        <taxon>Sarcocystidae</taxon>
        <taxon>Toxoplasma</taxon>
    </lineage>
</organism>
<proteinExistence type="predicted"/>
<gene>
    <name evidence="1" type="ORF">TGDOM2_201190</name>
</gene>
<accession>A0A086K9U2</accession>
<evidence type="ECO:0000313" key="1">
    <source>
        <dbReference type="EMBL" id="KFG41160.1"/>
    </source>
</evidence>
<dbReference type="VEuPathDB" id="ToxoDB:TGDOM2_201190"/>
<reference evidence="1 2" key="1">
    <citation type="submission" date="2014-02" db="EMBL/GenBank/DDBJ databases">
        <authorList>
            <person name="Sibley D."/>
            <person name="Venepally P."/>
            <person name="Karamycheva S."/>
            <person name="Hadjithomas M."/>
            <person name="Khan A."/>
            <person name="Brunk B."/>
            <person name="Roos D."/>
            <person name="Caler E."/>
            <person name="Lorenzi H."/>
        </authorList>
    </citation>
    <scope>NUCLEOTIDE SEQUENCE [LARGE SCALE GENOMIC DNA]</scope>
    <source>
        <strain evidence="1 2">GAB2-2007-GAL-DOM2</strain>
    </source>
</reference>